<dbReference type="Proteomes" id="UP000199611">
    <property type="component" value="Unassembled WGS sequence"/>
</dbReference>
<dbReference type="SMART" id="SM00886">
    <property type="entry name" value="Dabb"/>
    <property type="match status" value="1"/>
</dbReference>
<protein>
    <submittedName>
        <fullName evidence="2">Stress responsive A/B Barrel Domain</fullName>
    </submittedName>
</protein>
<reference evidence="2 3" key="1">
    <citation type="submission" date="2016-10" db="EMBL/GenBank/DDBJ databases">
        <authorList>
            <person name="de Groot N.N."/>
        </authorList>
    </citation>
    <scope>NUCLEOTIDE SEQUENCE [LARGE SCALE GENOMIC DNA]</scope>
    <source>
        <strain evidence="2 3">DSM 9990</strain>
    </source>
</reference>
<evidence type="ECO:0000259" key="1">
    <source>
        <dbReference type="PROSITE" id="PS51502"/>
    </source>
</evidence>
<evidence type="ECO:0000313" key="3">
    <source>
        <dbReference type="Proteomes" id="UP000199611"/>
    </source>
</evidence>
<evidence type="ECO:0000313" key="2">
    <source>
        <dbReference type="EMBL" id="SFM42739.1"/>
    </source>
</evidence>
<proteinExistence type="predicted"/>
<dbReference type="STRING" id="39841.SAMN05660836_00190"/>
<dbReference type="PANTHER" id="PTHR37832">
    <property type="entry name" value="BLL2683 PROTEIN"/>
    <property type="match status" value="1"/>
</dbReference>
<gene>
    <name evidence="2" type="ORF">SAMN05660836_00190</name>
</gene>
<dbReference type="AlphaFoldDB" id="A0A1I4QRS1"/>
<dbReference type="SUPFAM" id="SSF54909">
    <property type="entry name" value="Dimeric alpha+beta barrel"/>
    <property type="match status" value="1"/>
</dbReference>
<sequence>MLKHLVFLKFRDNISESDIEKLESMLDRLPSVIPEIKGYLFGRDVVKSERSYDFALDSDFEDLDALKRYQQHPEHLKVLEHVKSICESILAVDFYYEG</sequence>
<dbReference type="EMBL" id="FOUU01000001">
    <property type="protein sequence ID" value="SFM42739.1"/>
    <property type="molecule type" value="Genomic_DNA"/>
</dbReference>
<dbReference type="OrthoDB" id="9808130at2"/>
<dbReference type="Gene3D" id="3.30.70.100">
    <property type="match status" value="1"/>
</dbReference>
<dbReference type="RefSeq" id="WP_093392756.1">
    <property type="nucleotide sequence ID" value="NZ_FOUU01000001.1"/>
</dbReference>
<accession>A0A1I4QRS1</accession>
<dbReference type="InterPro" id="IPR011008">
    <property type="entry name" value="Dimeric_a/b-barrel"/>
</dbReference>
<dbReference type="PANTHER" id="PTHR37832:SF1">
    <property type="entry name" value="STRESS-RESPONSE A_B BARREL DOMAIN-CONTAINING PROTEIN"/>
    <property type="match status" value="1"/>
</dbReference>
<feature type="domain" description="Stress-response A/B barrel" evidence="1">
    <location>
        <begin position="2"/>
        <end position="94"/>
    </location>
</feature>
<keyword evidence="3" id="KW-1185">Reference proteome</keyword>
<dbReference type="PROSITE" id="PS51502">
    <property type="entry name" value="S_R_A_B_BARREL"/>
    <property type="match status" value="1"/>
</dbReference>
<dbReference type="Pfam" id="PF07876">
    <property type="entry name" value="Dabb"/>
    <property type="match status" value="1"/>
</dbReference>
<name>A0A1I4QRS1_9BACT</name>
<dbReference type="InterPro" id="IPR013097">
    <property type="entry name" value="Dabb"/>
</dbReference>
<organism evidence="2 3">
    <name type="scientific">Thermodesulforhabdus norvegica</name>
    <dbReference type="NCBI Taxonomy" id="39841"/>
    <lineage>
        <taxon>Bacteria</taxon>
        <taxon>Pseudomonadati</taxon>
        <taxon>Thermodesulfobacteriota</taxon>
        <taxon>Syntrophobacteria</taxon>
        <taxon>Syntrophobacterales</taxon>
        <taxon>Thermodesulforhabdaceae</taxon>
        <taxon>Thermodesulforhabdus</taxon>
    </lineage>
</organism>